<evidence type="ECO:0000256" key="1">
    <source>
        <dbReference type="SAM" id="MobiDB-lite"/>
    </source>
</evidence>
<dbReference type="Proteomes" id="UP000215127">
    <property type="component" value="Chromosome 1"/>
</dbReference>
<feature type="region of interest" description="Disordered" evidence="1">
    <location>
        <begin position="1"/>
        <end position="77"/>
    </location>
</feature>
<feature type="region of interest" description="Disordered" evidence="1">
    <location>
        <begin position="176"/>
        <end position="204"/>
    </location>
</feature>
<gene>
    <name evidence="2" type="ORF">ZT3D7_G1274</name>
</gene>
<dbReference type="EMBL" id="LT853692">
    <property type="protein sequence ID" value="SMQ46129.1"/>
    <property type="molecule type" value="Genomic_DNA"/>
</dbReference>
<organism evidence="2 3">
    <name type="scientific">Zymoseptoria tritici (strain ST99CH_3D7)</name>
    <dbReference type="NCBI Taxonomy" id="1276538"/>
    <lineage>
        <taxon>Eukaryota</taxon>
        <taxon>Fungi</taxon>
        <taxon>Dikarya</taxon>
        <taxon>Ascomycota</taxon>
        <taxon>Pezizomycotina</taxon>
        <taxon>Dothideomycetes</taxon>
        <taxon>Dothideomycetidae</taxon>
        <taxon>Mycosphaerellales</taxon>
        <taxon>Mycosphaerellaceae</taxon>
        <taxon>Zymoseptoria</taxon>
    </lineage>
</organism>
<protein>
    <recommendedName>
        <fullName evidence="4">C3H1-type domain-containing protein</fullName>
    </recommendedName>
</protein>
<feature type="compositionally biased region" description="Basic and acidic residues" evidence="1">
    <location>
        <begin position="178"/>
        <end position="189"/>
    </location>
</feature>
<sequence length="226" mass="25201">MHATLPRPVPAWAVPPREEQSALIKTTPTSSSVQLLQPLASKTSRAARAQRANDHPNRANNNKRTARHWDAPPSPTKRIKWIDYDDLESSRSSPPLPEQSSKFVEFDDRAMRTGGVGNDDSEVTCFFWYHGTCSRSMDEKNGFKCHFKHGLTEPPSMVQPPPKYVHRTQCALDWCPGDAREPPSRKDSRLATLGQDEPTAEVKPATPTAVAVVATPKEDWFLAGFD</sequence>
<name>A0A1X7RFD2_ZYMT9</name>
<proteinExistence type="predicted"/>
<accession>A0A1X7RFD2</accession>
<evidence type="ECO:0000313" key="2">
    <source>
        <dbReference type="EMBL" id="SMQ46129.1"/>
    </source>
</evidence>
<dbReference type="AlphaFoldDB" id="A0A1X7RFD2"/>
<evidence type="ECO:0000313" key="3">
    <source>
        <dbReference type="Proteomes" id="UP000215127"/>
    </source>
</evidence>
<reference evidence="2 3" key="1">
    <citation type="submission" date="2016-06" db="EMBL/GenBank/DDBJ databases">
        <authorList>
            <person name="Kjaerup R.B."/>
            <person name="Dalgaard T.S."/>
            <person name="Juul-Madsen H.R."/>
        </authorList>
    </citation>
    <scope>NUCLEOTIDE SEQUENCE [LARGE SCALE GENOMIC DNA]</scope>
</reference>
<feature type="compositionally biased region" description="Polar residues" evidence="1">
    <location>
        <begin position="23"/>
        <end position="44"/>
    </location>
</feature>
<keyword evidence="3" id="KW-1185">Reference proteome</keyword>
<evidence type="ECO:0008006" key="4">
    <source>
        <dbReference type="Google" id="ProtNLM"/>
    </source>
</evidence>